<dbReference type="InterPro" id="IPR013325">
    <property type="entry name" value="RNA_pol_sigma_r2"/>
</dbReference>
<dbReference type="AlphaFoldDB" id="A0A4R9ACN9"/>
<dbReference type="EMBL" id="SOHE01000004">
    <property type="protein sequence ID" value="TFD55755.1"/>
    <property type="molecule type" value="Genomic_DNA"/>
</dbReference>
<dbReference type="GO" id="GO:0006352">
    <property type="term" value="P:DNA-templated transcription initiation"/>
    <property type="evidence" value="ECO:0007669"/>
    <property type="project" value="InterPro"/>
</dbReference>
<dbReference type="SUPFAM" id="SSF88946">
    <property type="entry name" value="Sigma2 domain of RNA polymerase sigma factors"/>
    <property type="match status" value="1"/>
</dbReference>
<sequence length="83" mass="9228">MMLDETAHGNELAFSCLFDELATQTYTVSMRILGSRGKADIATLQTWLWVWQHAASLNQTPSSAREKILTVALNISRSVNSTE</sequence>
<accession>A0A4R9ACN9</accession>
<dbReference type="OrthoDB" id="9784272at2"/>
<organism evidence="1 2">
    <name type="scientific">Cryobacterium frigoriphilum</name>
    <dbReference type="NCBI Taxonomy" id="1259150"/>
    <lineage>
        <taxon>Bacteria</taxon>
        <taxon>Bacillati</taxon>
        <taxon>Actinomycetota</taxon>
        <taxon>Actinomycetes</taxon>
        <taxon>Micrococcales</taxon>
        <taxon>Microbacteriaceae</taxon>
        <taxon>Cryobacterium</taxon>
    </lineage>
</organism>
<evidence type="ECO:0000313" key="1">
    <source>
        <dbReference type="EMBL" id="TFD55755.1"/>
    </source>
</evidence>
<dbReference type="GO" id="GO:0003700">
    <property type="term" value="F:DNA-binding transcription factor activity"/>
    <property type="evidence" value="ECO:0007669"/>
    <property type="project" value="InterPro"/>
</dbReference>
<keyword evidence="2" id="KW-1185">Reference proteome</keyword>
<dbReference type="Proteomes" id="UP000297447">
    <property type="component" value="Unassembled WGS sequence"/>
</dbReference>
<reference evidence="1 2" key="1">
    <citation type="submission" date="2019-03" db="EMBL/GenBank/DDBJ databases">
        <title>Genomics of glacier-inhabiting Cryobacterium strains.</title>
        <authorList>
            <person name="Liu Q."/>
            <person name="Xin Y.-H."/>
        </authorList>
    </citation>
    <scope>NUCLEOTIDE SEQUENCE [LARGE SCALE GENOMIC DNA]</scope>
    <source>
        <strain evidence="1 2">Hh14</strain>
    </source>
</reference>
<evidence type="ECO:0000313" key="2">
    <source>
        <dbReference type="Proteomes" id="UP000297447"/>
    </source>
</evidence>
<dbReference type="Gene3D" id="1.10.1740.10">
    <property type="match status" value="1"/>
</dbReference>
<protein>
    <submittedName>
        <fullName evidence="1">Uncharacterized protein</fullName>
    </submittedName>
</protein>
<proteinExistence type="predicted"/>
<comment type="caution">
    <text evidence="1">The sequence shown here is derived from an EMBL/GenBank/DDBJ whole genome shotgun (WGS) entry which is preliminary data.</text>
</comment>
<name>A0A4R9ACN9_9MICO</name>
<gene>
    <name evidence="1" type="ORF">E3T55_00615</name>
</gene>
<dbReference type="RefSeq" id="WP_134517648.1">
    <property type="nucleotide sequence ID" value="NZ_SOHE01000004.1"/>
</dbReference>